<keyword evidence="1 3" id="KW-0436">Ligase</keyword>
<evidence type="ECO:0000256" key="1">
    <source>
        <dbReference type="ARBA" id="ARBA00022598"/>
    </source>
</evidence>
<evidence type="ECO:0000259" key="2">
    <source>
        <dbReference type="PROSITE" id="PS51733"/>
    </source>
</evidence>
<feature type="domain" description="BPL/LPL catalytic" evidence="2">
    <location>
        <begin position="3"/>
        <end position="188"/>
    </location>
</feature>
<evidence type="ECO:0000313" key="4">
    <source>
        <dbReference type="Proteomes" id="UP001500469"/>
    </source>
</evidence>
<dbReference type="SUPFAM" id="SSF55681">
    <property type="entry name" value="Class II aaRS and biotin synthetases"/>
    <property type="match status" value="1"/>
</dbReference>
<dbReference type="Proteomes" id="UP001500469">
    <property type="component" value="Unassembled WGS sequence"/>
</dbReference>
<dbReference type="GO" id="GO:0016874">
    <property type="term" value="F:ligase activity"/>
    <property type="evidence" value="ECO:0007669"/>
    <property type="project" value="UniProtKB-KW"/>
</dbReference>
<dbReference type="RefSeq" id="WP_343851983.1">
    <property type="nucleotide sequence ID" value="NZ_BAAAFI010000013.1"/>
</dbReference>
<dbReference type="Pfam" id="PF03099">
    <property type="entry name" value="BPL_LplA_LipB"/>
    <property type="match status" value="1"/>
</dbReference>
<dbReference type="Gene3D" id="3.30.930.10">
    <property type="entry name" value="Bira Bifunctional Protein, Domain 2"/>
    <property type="match status" value="1"/>
</dbReference>
<dbReference type="InterPro" id="IPR004408">
    <property type="entry name" value="Biotin_CoA_COase_ligase"/>
</dbReference>
<evidence type="ECO:0000313" key="3">
    <source>
        <dbReference type="EMBL" id="GAA0879511.1"/>
    </source>
</evidence>
<dbReference type="NCBIfam" id="TIGR00121">
    <property type="entry name" value="birA_ligase"/>
    <property type="match status" value="1"/>
</dbReference>
<dbReference type="CDD" id="cd16442">
    <property type="entry name" value="BPL"/>
    <property type="match status" value="1"/>
</dbReference>
<proteinExistence type="predicted"/>
<dbReference type="InterPro" id="IPR045864">
    <property type="entry name" value="aa-tRNA-synth_II/BPL/LPL"/>
</dbReference>
<dbReference type="InterPro" id="IPR004143">
    <property type="entry name" value="BPL_LPL_catalytic"/>
</dbReference>
<reference evidence="4" key="1">
    <citation type="journal article" date="2019" name="Int. J. Syst. Evol. Microbiol.">
        <title>The Global Catalogue of Microorganisms (GCM) 10K type strain sequencing project: providing services to taxonomists for standard genome sequencing and annotation.</title>
        <authorList>
            <consortium name="The Broad Institute Genomics Platform"/>
            <consortium name="The Broad Institute Genome Sequencing Center for Infectious Disease"/>
            <person name="Wu L."/>
            <person name="Ma J."/>
        </authorList>
    </citation>
    <scope>NUCLEOTIDE SEQUENCE [LARGE SCALE GENOMIC DNA]</scope>
    <source>
        <strain evidence="4">JCM 16112</strain>
    </source>
</reference>
<protein>
    <submittedName>
        <fullName evidence="3">Biotin--[acetyl-CoA-carboxylase] ligase</fullName>
    </submittedName>
</protein>
<organism evidence="3 4">
    <name type="scientific">Algoriphagus jejuensis</name>
    <dbReference type="NCBI Taxonomy" id="419934"/>
    <lineage>
        <taxon>Bacteria</taxon>
        <taxon>Pseudomonadati</taxon>
        <taxon>Bacteroidota</taxon>
        <taxon>Cytophagia</taxon>
        <taxon>Cytophagales</taxon>
        <taxon>Cyclobacteriaceae</taxon>
        <taxon>Algoriphagus</taxon>
    </lineage>
</organism>
<dbReference type="PANTHER" id="PTHR12835">
    <property type="entry name" value="BIOTIN PROTEIN LIGASE"/>
    <property type="match status" value="1"/>
</dbReference>
<dbReference type="EMBL" id="BAAAFI010000013">
    <property type="protein sequence ID" value="GAA0879511.1"/>
    <property type="molecule type" value="Genomic_DNA"/>
</dbReference>
<sequence length="254" mass="28732">MYKILANTIFLGKHVVFLPECHSTNDKALELIRSGHASQGSIVVCANQTHGKGQRGNVWESEPDQNLTFSLILKPDFLDISEQFYLNMVVSNAIRNLLQEYLPDLKVKWPNDLVVPGKGKIGGILIENILSSRNWEMAVIGIGLNINQRRFSNPKATSLAAITGGHFDLQELFRLLIVHIEQGYIALKKGKTSEIIRDYLHHLFLKDQWTWYRDSAVEFEGKISGVSREGKLQVDLRDGGVRTFDLKEISFPET</sequence>
<keyword evidence="4" id="KW-1185">Reference proteome</keyword>
<accession>A0ABP3YDW5</accession>
<gene>
    <name evidence="3" type="ORF">GCM10009119_24790</name>
</gene>
<dbReference type="PANTHER" id="PTHR12835:SF5">
    <property type="entry name" value="BIOTIN--PROTEIN LIGASE"/>
    <property type="match status" value="1"/>
</dbReference>
<dbReference type="PROSITE" id="PS51733">
    <property type="entry name" value="BPL_LPL_CATALYTIC"/>
    <property type="match status" value="1"/>
</dbReference>
<name>A0ABP3YDW5_9BACT</name>
<comment type="caution">
    <text evidence="3">The sequence shown here is derived from an EMBL/GenBank/DDBJ whole genome shotgun (WGS) entry which is preliminary data.</text>
</comment>